<feature type="domain" description="AAA+ ATPase" evidence="1">
    <location>
        <begin position="438"/>
        <end position="718"/>
    </location>
</feature>
<dbReference type="SMART" id="SM00382">
    <property type="entry name" value="AAA"/>
    <property type="match status" value="1"/>
</dbReference>
<evidence type="ECO:0000313" key="2">
    <source>
        <dbReference type="EMBL" id="NVP00689.1"/>
    </source>
</evidence>
<dbReference type="InterPro" id="IPR003593">
    <property type="entry name" value="AAA+_ATPase"/>
</dbReference>
<dbReference type="Gene3D" id="3.40.50.300">
    <property type="entry name" value="P-loop containing nucleotide triphosphate hydrolases"/>
    <property type="match status" value="1"/>
</dbReference>
<dbReference type="NCBIfam" id="TIGR02746">
    <property type="entry name" value="TraC-F-type"/>
    <property type="match status" value="1"/>
</dbReference>
<dbReference type="Pfam" id="PF19044">
    <property type="entry name" value="P-loop_TraG"/>
    <property type="match status" value="1"/>
</dbReference>
<dbReference type="InterPro" id="IPR014117">
    <property type="entry name" value="TraC-F-type"/>
</dbReference>
<dbReference type="SUPFAM" id="SSF52540">
    <property type="entry name" value="P-loop containing nucleoside triphosphate hydrolases"/>
    <property type="match status" value="1"/>
</dbReference>
<organism evidence="2 3">
    <name type="scientific">Photobacterium damselae subsp. damselae</name>
    <name type="common">Listonella damsela</name>
    <dbReference type="NCBI Taxonomy" id="85581"/>
    <lineage>
        <taxon>Bacteria</taxon>
        <taxon>Pseudomonadati</taxon>
        <taxon>Pseudomonadota</taxon>
        <taxon>Gammaproteobacteria</taxon>
        <taxon>Vibrionales</taxon>
        <taxon>Vibrionaceae</taxon>
        <taxon>Photobacterium</taxon>
    </lineage>
</organism>
<name>A0A850QZG1_PHODD</name>
<dbReference type="InterPro" id="IPR027417">
    <property type="entry name" value="P-loop_NTPase"/>
</dbReference>
<accession>A0A850QZG1</accession>
<evidence type="ECO:0000259" key="1">
    <source>
        <dbReference type="SMART" id="SM00382"/>
    </source>
</evidence>
<sequence>MDYKFKENDAKKLFRPLAYDKKTKLFLNDDLTLGFSFICRPLSGWDTELMSSLELMLRDHYPAKSMISVSLFSSPNIKETLKKCDDLRFNLDNPLALKAHNSMLGFLWDGRKTPVELSQMTVVKDYQVIVTFKSPVGSLNVKDSEISSVVKIRRVMKSRLEKSGLYPIAMDNEMYVNVLHTMLHWNNDAEWLSRPAVEVDLEKPINEQILQYDTKIKKNYDGVTIQSHKNNTIVKMLTIRRWPRNTRIGRQYLWYGDPFDGHGAVTQPFIITLNIQYPDHQKIKESMGTKANAYTKMAFGQVQNFVPLIGKMKRDLDNLTESLQKHVAVKATLSVACFGADEEDAEAGLAALQTQFTSQGTTLVRESAFAVPSFINLLPFGADSESVDISQRYSTLSSHHILPMLPIMGDWKGTGTPVLMFVSRLGQLMSVDLFDSQTNFNTIIYAESGAGKSVLGNEIIRSYLSIDAKIWAIDAGESYKKLSSSFNGNFIAFSQHDDISVNPFTMINEDDPDAFNEALEPLTKLIAAMAFSNDIMTDYQYKAIEKILIDIWNTKGSSMLIDDVAEACLSDEDSRIRDVGRQLYSFTTNGQYGRYFDKPHNVTFRGNFNILELDGLSKNPALQSVVLYLLVVQIQQEMYEEYKKDRTIKRIILIDEAWQLLGNSPTITEFMELTARRARKYNGALIIITQSILDLQKSSAGRAIAENAANSLILQQKESTITSAEKDNLMSLPDVGYRLLRKVVSHRGVYSEIFFNTGAGMGIGRLIVDPHRIMMYSTNAKDNSLIDSYLNQGLSIPQALERVIADSGAARHDLSRPAFLDFRRKQLKSDFNLDIYFDPHREGEKLLEKLDKDIIINERVKKDVA</sequence>
<dbReference type="InterPro" id="IPR043964">
    <property type="entry name" value="P-loop_TraG"/>
</dbReference>
<reference evidence="2 3" key="1">
    <citation type="submission" date="2020-06" db="EMBL/GenBank/DDBJ databases">
        <title>Photobacterium damselae subsp. damselae comparative genomics.</title>
        <authorList>
            <person name="Osorio C.R."/>
        </authorList>
    </citation>
    <scope>NUCLEOTIDE SEQUENCE [LARGE SCALE GENOMIC DNA]</scope>
    <source>
        <strain evidence="2 3">TW250/03</strain>
    </source>
</reference>
<dbReference type="CDD" id="cd01127">
    <property type="entry name" value="TrwB_TraG_TraD_VirD4"/>
    <property type="match status" value="1"/>
</dbReference>
<dbReference type="PANTHER" id="PTHR38467">
    <property type="match status" value="1"/>
</dbReference>
<dbReference type="AlphaFoldDB" id="A0A850QZG1"/>
<dbReference type="Pfam" id="PF11130">
    <property type="entry name" value="TraC_F_IV"/>
    <property type="match status" value="1"/>
</dbReference>
<comment type="caution">
    <text evidence="2">The sequence shown here is derived from an EMBL/GenBank/DDBJ whole genome shotgun (WGS) entry which is preliminary data.</text>
</comment>
<dbReference type="InterPro" id="IPR025955">
    <property type="entry name" value="TraC/Conjuga_ATPase"/>
</dbReference>
<proteinExistence type="predicted"/>
<dbReference type="EMBL" id="JABXOR010000670">
    <property type="protein sequence ID" value="NVP00689.1"/>
    <property type="molecule type" value="Genomic_DNA"/>
</dbReference>
<protein>
    <submittedName>
        <fullName evidence="2">Type IV secretion system protein TraC</fullName>
    </submittedName>
</protein>
<dbReference type="Proteomes" id="UP000533429">
    <property type="component" value="Unassembled WGS sequence"/>
</dbReference>
<dbReference type="InterPro" id="IPR053155">
    <property type="entry name" value="F-pilin_assembly_TraC"/>
</dbReference>
<dbReference type="PANTHER" id="PTHR38467:SF1">
    <property type="entry name" value="CONJUGATIVE TRANSFER: ASSEMBLY"/>
    <property type="match status" value="1"/>
</dbReference>
<dbReference type="Gene3D" id="1.10.8.730">
    <property type="match status" value="1"/>
</dbReference>
<gene>
    <name evidence="2" type="primary">traC</name>
    <name evidence="2" type="ORF">HWA77_10745</name>
</gene>
<evidence type="ECO:0000313" key="3">
    <source>
        <dbReference type="Proteomes" id="UP000533429"/>
    </source>
</evidence>